<evidence type="ECO:0000256" key="5">
    <source>
        <dbReference type="ARBA" id="ARBA00022917"/>
    </source>
</evidence>
<dbReference type="Gene3D" id="3.40.50.620">
    <property type="entry name" value="HUPs"/>
    <property type="match status" value="1"/>
</dbReference>
<gene>
    <name evidence="10" type="ORF">GcM1_229064</name>
</gene>
<evidence type="ECO:0000256" key="8">
    <source>
        <dbReference type="RuleBase" id="RU361234"/>
    </source>
</evidence>
<dbReference type="SUPFAM" id="SSF52374">
    <property type="entry name" value="Nucleotidylyl transferase"/>
    <property type="match status" value="1"/>
</dbReference>
<proteinExistence type="inferred from homology"/>
<keyword evidence="2 8" id="KW-0436">Ligase</keyword>
<evidence type="ECO:0000256" key="7">
    <source>
        <dbReference type="ARBA" id="ARBA00048248"/>
    </source>
</evidence>
<dbReference type="InterPro" id="IPR002305">
    <property type="entry name" value="aa-tRNA-synth_Ic"/>
</dbReference>
<dbReference type="Proteomes" id="UP000285326">
    <property type="component" value="Unassembled WGS sequence"/>
</dbReference>
<dbReference type="GO" id="GO:0005739">
    <property type="term" value="C:mitochondrion"/>
    <property type="evidence" value="ECO:0007669"/>
    <property type="project" value="TreeGrafter"/>
</dbReference>
<evidence type="ECO:0000256" key="3">
    <source>
        <dbReference type="ARBA" id="ARBA00022741"/>
    </source>
</evidence>
<dbReference type="InterPro" id="IPR001412">
    <property type="entry name" value="aa-tRNA-synth_I_CS"/>
</dbReference>
<dbReference type="AlphaFoldDB" id="A0A420INS2"/>
<keyword evidence="6 8" id="KW-0030">Aminoacyl-tRNA synthetase</keyword>
<dbReference type="EC" id="6.1.1.1" evidence="8"/>
<dbReference type="InterPro" id="IPR002307">
    <property type="entry name" value="Tyr-tRNA-ligase"/>
</dbReference>
<dbReference type="InterPro" id="IPR014729">
    <property type="entry name" value="Rossmann-like_a/b/a_fold"/>
</dbReference>
<reference evidence="10 11" key="1">
    <citation type="journal article" date="2018" name="BMC Genomics">
        <title>Comparative genome analyses reveal sequence features reflecting distinct modes of host-adaptation between dicot and monocot powdery mildew.</title>
        <authorList>
            <person name="Wu Y."/>
            <person name="Ma X."/>
            <person name="Pan Z."/>
            <person name="Kale S.D."/>
            <person name="Song Y."/>
            <person name="King H."/>
            <person name="Zhang Q."/>
            <person name="Presley C."/>
            <person name="Deng X."/>
            <person name="Wei C.I."/>
            <person name="Xiao S."/>
        </authorList>
    </citation>
    <scope>NUCLEOTIDE SEQUENCE [LARGE SCALE GENOMIC DNA]</scope>
    <source>
        <strain evidence="10">UMSG1</strain>
    </source>
</reference>
<feature type="domain" description="Tyrosyl-tRNA synthetase C-terminal" evidence="9">
    <location>
        <begin position="439"/>
        <end position="556"/>
    </location>
</feature>
<evidence type="ECO:0000259" key="9">
    <source>
        <dbReference type="Pfam" id="PF16714"/>
    </source>
</evidence>
<dbReference type="GO" id="GO:0006437">
    <property type="term" value="P:tyrosyl-tRNA aminoacylation"/>
    <property type="evidence" value="ECO:0007669"/>
    <property type="project" value="InterPro"/>
</dbReference>
<name>A0A420INS2_9PEZI</name>
<evidence type="ECO:0000313" key="11">
    <source>
        <dbReference type="Proteomes" id="UP000285326"/>
    </source>
</evidence>
<accession>A0A420INS2</accession>
<evidence type="ECO:0000256" key="2">
    <source>
        <dbReference type="ARBA" id="ARBA00022598"/>
    </source>
</evidence>
<dbReference type="Pfam" id="PF00579">
    <property type="entry name" value="tRNA-synt_1b"/>
    <property type="match status" value="1"/>
</dbReference>
<dbReference type="GO" id="GO:0004831">
    <property type="term" value="F:tyrosine-tRNA ligase activity"/>
    <property type="evidence" value="ECO:0007669"/>
    <property type="project" value="UniProtKB-EC"/>
</dbReference>
<dbReference type="InterPro" id="IPR032005">
    <property type="entry name" value="TyrRSs_C"/>
</dbReference>
<evidence type="ECO:0000313" key="10">
    <source>
        <dbReference type="EMBL" id="RKF76157.1"/>
    </source>
</evidence>
<dbReference type="FunFam" id="1.10.240.10:FF:000001">
    <property type="entry name" value="Tyrosine--tRNA ligase"/>
    <property type="match status" value="1"/>
</dbReference>
<dbReference type="Gene3D" id="3.10.290.10">
    <property type="entry name" value="RNA-binding S4 domain"/>
    <property type="match status" value="1"/>
</dbReference>
<dbReference type="EMBL" id="MCBS01022936">
    <property type="protein sequence ID" value="RKF76157.1"/>
    <property type="molecule type" value="Genomic_DNA"/>
</dbReference>
<dbReference type="PROSITE" id="PS00178">
    <property type="entry name" value="AA_TRNA_LIGASE_I"/>
    <property type="match status" value="1"/>
</dbReference>
<dbReference type="CDD" id="cd00805">
    <property type="entry name" value="TyrRS_core"/>
    <property type="match status" value="1"/>
</dbReference>
<dbReference type="PANTHER" id="PTHR11766">
    <property type="entry name" value="TYROSYL-TRNA SYNTHETASE"/>
    <property type="match status" value="1"/>
</dbReference>
<dbReference type="GO" id="GO:0005524">
    <property type="term" value="F:ATP binding"/>
    <property type="evidence" value="ECO:0007669"/>
    <property type="project" value="UniProtKB-KW"/>
</dbReference>
<organism evidence="10 11">
    <name type="scientific">Golovinomyces cichoracearum</name>
    <dbReference type="NCBI Taxonomy" id="62708"/>
    <lineage>
        <taxon>Eukaryota</taxon>
        <taxon>Fungi</taxon>
        <taxon>Dikarya</taxon>
        <taxon>Ascomycota</taxon>
        <taxon>Pezizomycotina</taxon>
        <taxon>Leotiomycetes</taxon>
        <taxon>Erysiphales</taxon>
        <taxon>Erysiphaceae</taxon>
        <taxon>Golovinomyces</taxon>
    </lineage>
</organism>
<evidence type="ECO:0000256" key="4">
    <source>
        <dbReference type="ARBA" id="ARBA00022840"/>
    </source>
</evidence>
<comment type="similarity">
    <text evidence="1 8">Belongs to the class-I aminoacyl-tRNA synthetase family.</text>
</comment>
<sequence>MASQMFSRKPTGREVYYYSRFRVRSEVTGIRTTKRWIGMKYLAKIADAEDEWQKKASRVRAGKQKSMLTILEERCLICQVTGDKNNLGNILTRRRVGAYVGVDPTAASLHIGNLVPLMALFWMYTEGYHTVTLLGGATAKIGDPTDRLTTRKKEKPSIRTANMTSMHLQLKRLWRNVEAVGRKYGFTREWANHREICNNSTWWNKLPMLEVLQTLGPGMRLGSMLARETVKQKMNKGDGMSFSEFTYPIMQAWDWWYMFHSKGIQLQIGGSDQFGNITTGIDAIKYILTTYPDPEFRAKAQQVGEPLGFTVPLLTTASGEKFGKSAGNSILLDSDLTSSFDLYGYLLRTADADVEKYLKMFTFMPIEDIENLVKEHKKSPFERKAQHKLALEVVELAHGTSYAKDAETQHRLIFRKGPVTETQTQTVTQTQTDPSVKVNVNNRPKVNIKLPESLIYQKMFGRVVFAAGFTPSLSEARRLLDASGIYVGTMPDKSTNLDSGHVTWSKVKDIDSQYLKKYLANGELLIIRKGKHNVRIIQVISDEEYVTSKLEYPGMSKEWEKSVLDSLKLQESGTQTDKKLIREIGHVKDLLKEDEELSRSTESK</sequence>
<evidence type="ECO:0000256" key="1">
    <source>
        <dbReference type="ARBA" id="ARBA00005594"/>
    </source>
</evidence>
<dbReference type="Gene3D" id="1.10.240.10">
    <property type="entry name" value="Tyrosyl-Transfer RNA Synthetase"/>
    <property type="match status" value="1"/>
</dbReference>
<dbReference type="PANTHER" id="PTHR11766:SF0">
    <property type="entry name" value="TYROSINE--TRNA LIGASE, MITOCHONDRIAL"/>
    <property type="match status" value="1"/>
</dbReference>
<keyword evidence="3 8" id="KW-0547">Nucleotide-binding</keyword>
<evidence type="ECO:0000256" key="6">
    <source>
        <dbReference type="ARBA" id="ARBA00023146"/>
    </source>
</evidence>
<dbReference type="InterPro" id="IPR024088">
    <property type="entry name" value="Tyr-tRNA-ligase_bac-type"/>
</dbReference>
<dbReference type="GO" id="GO:0005829">
    <property type="term" value="C:cytosol"/>
    <property type="evidence" value="ECO:0007669"/>
    <property type="project" value="TreeGrafter"/>
</dbReference>
<keyword evidence="4 8" id="KW-0067">ATP-binding</keyword>
<dbReference type="GO" id="GO:0003723">
    <property type="term" value="F:RNA binding"/>
    <property type="evidence" value="ECO:0007669"/>
    <property type="project" value="InterPro"/>
</dbReference>
<comment type="caution">
    <text evidence="10">The sequence shown here is derived from an EMBL/GenBank/DDBJ whole genome shotgun (WGS) entry which is preliminary data.</text>
</comment>
<dbReference type="FunFam" id="3.40.50.620:FF:000227">
    <property type="entry name" value="Tyrosine--tRNA ligase"/>
    <property type="match status" value="1"/>
</dbReference>
<dbReference type="NCBIfam" id="TIGR00234">
    <property type="entry name" value="tyrS"/>
    <property type="match status" value="1"/>
</dbReference>
<protein>
    <recommendedName>
        <fullName evidence="8">Tyrosine--tRNA ligase</fullName>
        <ecNumber evidence="8">6.1.1.1</ecNumber>
    </recommendedName>
    <alternativeName>
        <fullName evidence="8">Tyrosyl-tRNA synthetase</fullName>
    </alternativeName>
</protein>
<dbReference type="InterPro" id="IPR036986">
    <property type="entry name" value="S4_RNA-bd_sf"/>
</dbReference>
<dbReference type="Pfam" id="PF16714">
    <property type="entry name" value="TyrRSs_C"/>
    <property type="match status" value="1"/>
</dbReference>
<keyword evidence="5 8" id="KW-0648">Protein biosynthesis</keyword>
<comment type="catalytic activity">
    <reaction evidence="7 8">
        <text>tRNA(Tyr) + L-tyrosine + ATP = L-tyrosyl-tRNA(Tyr) + AMP + diphosphate + H(+)</text>
        <dbReference type="Rhea" id="RHEA:10220"/>
        <dbReference type="Rhea" id="RHEA-COMP:9706"/>
        <dbReference type="Rhea" id="RHEA-COMP:9707"/>
        <dbReference type="ChEBI" id="CHEBI:15378"/>
        <dbReference type="ChEBI" id="CHEBI:30616"/>
        <dbReference type="ChEBI" id="CHEBI:33019"/>
        <dbReference type="ChEBI" id="CHEBI:58315"/>
        <dbReference type="ChEBI" id="CHEBI:78442"/>
        <dbReference type="ChEBI" id="CHEBI:78536"/>
        <dbReference type="ChEBI" id="CHEBI:456215"/>
        <dbReference type="EC" id="6.1.1.1"/>
    </reaction>
</comment>
<dbReference type="PRINTS" id="PR01040">
    <property type="entry name" value="TRNASYNTHTYR"/>
</dbReference>